<dbReference type="EC" id="1.1.3.8" evidence="4"/>
<dbReference type="PROSITE" id="PS51387">
    <property type="entry name" value="FAD_PCMH"/>
    <property type="match status" value="1"/>
</dbReference>
<organism evidence="10 11">
    <name type="scientific">Artemisia annua</name>
    <name type="common">Sweet wormwood</name>
    <dbReference type="NCBI Taxonomy" id="35608"/>
    <lineage>
        <taxon>Eukaryota</taxon>
        <taxon>Viridiplantae</taxon>
        <taxon>Streptophyta</taxon>
        <taxon>Embryophyta</taxon>
        <taxon>Tracheophyta</taxon>
        <taxon>Spermatophyta</taxon>
        <taxon>Magnoliopsida</taxon>
        <taxon>eudicotyledons</taxon>
        <taxon>Gunneridae</taxon>
        <taxon>Pentapetalae</taxon>
        <taxon>asterids</taxon>
        <taxon>campanulids</taxon>
        <taxon>Asterales</taxon>
        <taxon>Asteraceae</taxon>
        <taxon>Asteroideae</taxon>
        <taxon>Anthemideae</taxon>
        <taxon>Artemisiinae</taxon>
        <taxon>Artemisia</taxon>
    </lineage>
</organism>
<sequence length="636" mass="70382">MRVVGYKQILNVAASKTVDDPWLRSNLFDTWCSFKGNVYNIIIDGVLVCYTMLLSRPVLLLKWILLILTIIANANPPEEPVKCSNKLMNCTITNSYGAFPDRSICRAAEVAYPSSEEELVSVVANATQANRKMRVATRYSHSIPKLVCPDGDDGLIISTENLNSVINIDQEKMLVTLESGVTLMQLINEAAKSGLALPYSPYWWGLTIGGLLGTGAHGSTLWGEGSAIHNYVVRMRIVTPSGLGENYAKVRTLEDNGDFDDDMKAAKVSLGVLGVISQVTLKLQPLFKRSITFVTKNDTDLSDQAAIFGRQHEFADITWYPSQKRAVYRMDDRVSSNVSGNGLWDHPGFRAVPSVVLAILRSTEEDQEAKGDVTGKCNNGKFTTSLLIRGAYGLTNDGILFKGYPVIGNQNRLQASGGCLKGPNNAEITACPWDPRIKGLFFHQTTFSIVLSKAKDFIQDVQNLISIVPQSLCGIDMYNGILMRYVTGSNAYLGKQEDSLDFDITYYRSKDPKRPRLFEDVLEEIEQMAVFKYGGFPHWGKNRNVAFLGAIKKYNKAREFLKVKEKYDPLGLFSSEWTNQVLGLSDGLTTVKEGCALEGLCICSEDIHCAPQKGYLCRPGKVFKEARVCSLIQAGK</sequence>
<comment type="similarity">
    <text evidence="3">Belongs to the oxygen-dependent FAD-linked oxidoreductase family.</text>
</comment>
<dbReference type="UniPathway" id="UPA00132"/>
<evidence type="ECO:0000256" key="5">
    <source>
        <dbReference type="ARBA" id="ARBA00022644"/>
    </source>
</evidence>
<comment type="cofactor">
    <cofactor evidence="1">
        <name>FAD</name>
        <dbReference type="ChEBI" id="CHEBI:57692"/>
    </cofactor>
</comment>
<dbReference type="STRING" id="35608.A0A2U1NMN1"/>
<dbReference type="PANTHER" id="PTHR13878:SF67">
    <property type="entry name" value="L-GULONOLACTONE OXIDASE 5"/>
    <property type="match status" value="1"/>
</dbReference>
<gene>
    <name evidence="10" type="ORF">CTI12_AA237460</name>
</gene>
<keyword evidence="7" id="KW-0560">Oxidoreductase</keyword>
<keyword evidence="11" id="KW-1185">Reference proteome</keyword>
<dbReference type="Pfam" id="PF01565">
    <property type="entry name" value="FAD_binding_4"/>
    <property type="match status" value="1"/>
</dbReference>
<comment type="caution">
    <text evidence="10">The sequence shown here is derived from an EMBL/GenBank/DDBJ whole genome shotgun (WGS) entry which is preliminary data.</text>
</comment>
<keyword evidence="6" id="KW-0732">Signal</keyword>
<dbReference type="NCBIfam" id="TIGR01677">
    <property type="entry name" value="pln_FAD_oxido"/>
    <property type="match status" value="1"/>
</dbReference>
<dbReference type="InterPro" id="IPR016166">
    <property type="entry name" value="FAD-bd_PCMH"/>
</dbReference>
<dbReference type="InterPro" id="IPR055154">
    <property type="entry name" value="GULLO2-like_C"/>
</dbReference>
<dbReference type="AlphaFoldDB" id="A0A2U1NMN1"/>
<keyword evidence="5" id="KW-0060">Ascorbate biosynthesis</keyword>
<dbReference type="InterPro" id="IPR050432">
    <property type="entry name" value="FAD-linked_Oxidoreductases_BP"/>
</dbReference>
<dbReference type="FunFam" id="3.30.465.10:FF:000033">
    <property type="entry name" value="L-gulonolactone oxidase 5"/>
    <property type="match status" value="1"/>
</dbReference>
<dbReference type="OrthoDB" id="610608at2759"/>
<evidence type="ECO:0000256" key="3">
    <source>
        <dbReference type="ARBA" id="ARBA00005466"/>
    </source>
</evidence>
<dbReference type="InterPro" id="IPR016169">
    <property type="entry name" value="FAD-bd_PCMH_sub2"/>
</dbReference>
<dbReference type="GO" id="GO:0016020">
    <property type="term" value="C:membrane"/>
    <property type="evidence" value="ECO:0007669"/>
    <property type="project" value="InterPro"/>
</dbReference>
<feature type="domain" description="FAD-binding PCMH-type" evidence="9">
    <location>
        <begin position="103"/>
        <end position="286"/>
    </location>
</feature>
<evidence type="ECO:0000256" key="8">
    <source>
        <dbReference type="ARBA" id="ARBA00048083"/>
    </source>
</evidence>
<dbReference type="InterPro" id="IPR016167">
    <property type="entry name" value="FAD-bd_PCMH_sub1"/>
</dbReference>
<dbReference type="Pfam" id="PF22906">
    <property type="entry name" value="GULLO2-like_3rd"/>
    <property type="match status" value="1"/>
</dbReference>
<dbReference type="Pfam" id="PF04030">
    <property type="entry name" value="ALO"/>
    <property type="match status" value="1"/>
</dbReference>
<evidence type="ECO:0000259" key="9">
    <source>
        <dbReference type="PROSITE" id="PS51387"/>
    </source>
</evidence>
<evidence type="ECO:0000256" key="6">
    <source>
        <dbReference type="ARBA" id="ARBA00022729"/>
    </source>
</evidence>
<proteinExistence type="inferred from homology"/>
<dbReference type="GO" id="GO:0071949">
    <property type="term" value="F:FAD binding"/>
    <property type="evidence" value="ECO:0007669"/>
    <property type="project" value="InterPro"/>
</dbReference>
<dbReference type="InterPro" id="IPR007173">
    <property type="entry name" value="ALO_C"/>
</dbReference>
<dbReference type="GO" id="GO:0050105">
    <property type="term" value="F:L-gulonolactone oxidase activity"/>
    <property type="evidence" value="ECO:0007669"/>
    <property type="project" value="UniProtKB-EC"/>
</dbReference>
<dbReference type="InterPro" id="IPR036318">
    <property type="entry name" value="FAD-bd_PCMH-like_sf"/>
</dbReference>
<dbReference type="InterPro" id="IPR010030">
    <property type="entry name" value="GULO_Plant"/>
</dbReference>
<reference evidence="10 11" key="1">
    <citation type="journal article" date="2018" name="Mol. Plant">
        <title>The genome of Artemisia annua provides insight into the evolution of Asteraceae family and artemisinin biosynthesis.</title>
        <authorList>
            <person name="Shen Q."/>
            <person name="Zhang L."/>
            <person name="Liao Z."/>
            <person name="Wang S."/>
            <person name="Yan T."/>
            <person name="Shi P."/>
            <person name="Liu M."/>
            <person name="Fu X."/>
            <person name="Pan Q."/>
            <person name="Wang Y."/>
            <person name="Lv Z."/>
            <person name="Lu X."/>
            <person name="Zhang F."/>
            <person name="Jiang W."/>
            <person name="Ma Y."/>
            <person name="Chen M."/>
            <person name="Hao X."/>
            <person name="Li L."/>
            <person name="Tang Y."/>
            <person name="Lv G."/>
            <person name="Zhou Y."/>
            <person name="Sun X."/>
            <person name="Brodelius P.E."/>
            <person name="Rose J.K.C."/>
            <person name="Tang K."/>
        </authorList>
    </citation>
    <scope>NUCLEOTIDE SEQUENCE [LARGE SCALE GENOMIC DNA]</scope>
    <source>
        <strain evidence="11">cv. Huhao1</strain>
        <tissue evidence="10">Leaf</tissue>
    </source>
</reference>
<dbReference type="GO" id="GO:0003885">
    <property type="term" value="F:D-arabinono-1,4-lactone oxidase activity"/>
    <property type="evidence" value="ECO:0007669"/>
    <property type="project" value="InterPro"/>
</dbReference>
<evidence type="ECO:0000256" key="2">
    <source>
        <dbReference type="ARBA" id="ARBA00005147"/>
    </source>
</evidence>
<evidence type="ECO:0000256" key="1">
    <source>
        <dbReference type="ARBA" id="ARBA00001974"/>
    </source>
</evidence>
<comment type="pathway">
    <text evidence="2">Cofactor biosynthesis; L-ascorbate biosynthesis.</text>
</comment>
<comment type="catalytic activity">
    <reaction evidence="8">
        <text>L-gulono-1,4-lactone + O2 = L-ascorbate + H2O2 + H(+)</text>
        <dbReference type="Rhea" id="RHEA:32363"/>
        <dbReference type="ChEBI" id="CHEBI:15378"/>
        <dbReference type="ChEBI" id="CHEBI:15379"/>
        <dbReference type="ChEBI" id="CHEBI:16240"/>
        <dbReference type="ChEBI" id="CHEBI:17587"/>
        <dbReference type="ChEBI" id="CHEBI:38290"/>
        <dbReference type="EC" id="1.1.3.8"/>
    </reaction>
</comment>
<dbReference type="GO" id="GO:0019853">
    <property type="term" value="P:L-ascorbic acid biosynthetic process"/>
    <property type="evidence" value="ECO:0007669"/>
    <property type="project" value="UniProtKB-UniPathway"/>
</dbReference>
<evidence type="ECO:0000313" key="10">
    <source>
        <dbReference type="EMBL" id="PWA74772.1"/>
    </source>
</evidence>
<dbReference type="Proteomes" id="UP000245207">
    <property type="component" value="Unassembled WGS sequence"/>
</dbReference>
<evidence type="ECO:0000256" key="7">
    <source>
        <dbReference type="ARBA" id="ARBA00023002"/>
    </source>
</evidence>
<dbReference type="PANTHER" id="PTHR13878">
    <property type="entry name" value="GULONOLACTONE OXIDASE"/>
    <property type="match status" value="1"/>
</dbReference>
<evidence type="ECO:0000313" key="11">
    <source>
        <dbReference type="Proteomes" id="UP000245207"/>
    </source>
</evidence>
<evidence type="ECO:0000256" key="4">
    <source>
        <dbReference type="ARBA" id="ARBA00013121"/>
    </source>
</evidence>
<dbReference type="Gene3D" id="3.30.465.10">
    <property type="match status" value="1"/>
</dbReference>
<dbReference type="InterPro" id="IPR006094">
    <property type="entry name" value="Oxid_FAD_bind_N"/>
</dbReference>
<dbReference type="EMBL" id="PKPP01002515">
    <property type="protein sequence ID" value="PWA74772.1"/>
    <property type="molecule type" value="Genomic_DNA"/>
</dbReference>
<accession>A0A2U1NMN1</accession>
<dbReference type="SUPFAM" id="SSF56176">
    <property type="entry name" value="FAD-binding/transporter-associated domain-like"/>
    <property type="match status" value="1"/>
</dbReference>
<dbReference type="Gene3D" id="3.30.43.10">
    <property type="entry name" value="Uridine Diphospho-n-acetylenolpyruvylglucosamine Reductase, domain 2"/>
    <property type="match status" value="1"/>
</dbReference>
<protein>
    <recommendedName>
        <fullName evidence="4">L-gulonolactone oxidase</fullName>
        <ecNumber evidence="4">1.1.3.8</ecNumber>
    </recommendedName>
</protein>
<name>A0A2U1NMN1_ARTAN</name>